<keyword evidence="1" id="KW-0378">Hydrolase</keyword>
<evidence type="ECO:0000313" key="2">
    <source>
        <dbReference type="Proteomes" id="UP000000483"/>
    </source>
</evidence>
<dbReference type="HOGENOM" id="CLU_3024657_0_0_7"/>
<dbReference type="EMBL" id="CP002629">
    <property type="protein sequence ID" value="AEB08201.1"/>
    <property type="molecule type" value="Genomic_DNA"/>
</dbReference>
<dbReference type="GO" id="GO:0004386">
    <property type="term" value="F:helicase activity"/>
    <property type="evidence" value="ECO:0007669"/>
    <property type="project" value="UniProtKB-KW"/>
</dbReference>
<name>F2NEL1_DESAR</name>
<gene>
    <name evidence="1" type="ordered locus">Desac_0310</name>
</gene>
<keyword evidence="1" id="KW-0347">Helicase</keyword>
<evidence type="ECO:0000313" key="1">
    <source>
        <dbReference type="EMBL" id="AEB08201.1"/>
    </source>
</evidence>
<dbReference type="Proteomes" id="UP000000483">
    <property type="component" value="Chromosome"/>
</dbReference>
<dbReference type="KEGG" id="dao:Desac_0310"/>
<keyword evidence="2" id="KW-1185">Reference proteome</keyword>
<organism evidence="1 2">
    <name type="scientific">Desulfobacca acetoxidans (strain ATCC 700848 / DSM 11109 / ASRB2)</name>
    <dbReference type="NCBI Taxonomy" id="880072"/>
    <lineage>
        <taxon>Bacteria</taxon>
        <taxon>Pseudomonadati</taxon>
        <taxon>Thermodesulfobacteriota</taxon>
        <taxon>Desulfobaccia</taxon>
        <taxon>Desulfobaccales</taxon>
        <taxon>Desulfobaccaceae</taxon>
        <taxon>Desulfobacca</taxon>
    </lineage>
</organism>
<keyword evidence="1" id="KW-0067">ATP-binding</keyword>
<protein>
    <submittedName>
        <fullName evidence="1">ATP-dependent RNA helicase RhlB</fullName>
    </submittedName>
</protein>
<keyword evidence="1" id="KW-0547">Nucleotide-binding</keyword>
<reference evidence="1 2" key="1">
    <citation type="journal article" date="2011" name="Stand. Genomic Sci.">
        <title>Complete genome sequence of the acetate-degrading sulfate reducer Desulfobacca acetoxidans type strain (ASRB2).</title>
        <authorList>
            <person name="Goker M."/>
            <person name="Teshima H."/>
            <person name="Lapidus A."/>
            <person name="Nolan M."/>
            <person name="Lucas S."/>
            <person name="Hammon N."/>
            <person name="Deshpande S."/>
            <person name="Cheng J.F."/>
            <person name="Tapia R."/>
            <person name="Han C."/>
            <person name="Goodwin L."/>
            <person name="Pitluck S."/>
            <person name="Huntemann M."/>
            <person name="Liolios K."/>
            <person name="Ivanova N."/>
            <person name="Pagani I."/>
            <person name="Mavromatis K."/>
            <person name="Ovchinikova G."/>
            <person name="Pati A."/>
            <person name="Chen A."/>
            <person name="Palaniappan K."/>
            <person name="Land M."/>
            <person name="Hauser L."/>
            <person name="Brambilla E.M."/>
            <person name="Rohde M."/>
            <person name="Spring S."/>
            <person name="Detter J.C."/>
            <person name="Woyke T."/>
            <person name="Bristow J."/>
            <person name="Eisen J.A."/>
            <person name="Markowitz V."/>
            <person name="Hugenholtz P."/>
            <person name="Kyrpides N.C."/>
            <person name="Klenk H.P."/>
        </authorList>
    </citation>
    <scope>NUCLEOTIDE SEQUENCE [LARGE SCALE GENOMIC DNA]</scope>
    <source>
        <strain evidence="2">ATCC 700848 / DSM 11109 / ASRB2</strain>
    </source>
</reference>
<proteinExistence type="predicted"/>
<accession>F2NEL1</accession>
<reference evidence="2" key="2">
    <citation type="submission" date="2011-03" db="EMBL/GenBank/DDBJ databases">
        <title>The complete genome of Desulfobacca acetoxidans DSM 11109.</title>
        <authorList>
            <consortium name="US DOE Joint Genome Institute (JGI-PGF)"/>
            <person name="Lucas S."/>
            <person name="Copeland A."/>
            <person name="Lapidus A."/>
            <person name="Bruce D."/>
            <person name="Goodwin L."/>
            <person name="Pitluck S."/>
            <person name="Peters L."/>
            <person name="Kyrpides N."/>
            <person name="Mavromatis K."/>
            <person name="Ivanova N."/>
            <person name="Ovchinnikova G."/>
            <person name="Teshima H."/>
            <person name="Detter J.C."/>
            <person name="Han C."/>
            <person name="Land M."/>
            <person name="Hauser L."/>
            <person name="Markowitz V."/>
            <person name="Cheng J.-F."/>
            <person name="Hugenholtz P."/>
            <person name="Woyke T."/>
            <person name="Wu D."/>
            <person name="Spring S."/>
            <person name="Schueler E."/>
            <person name="Brambilla E."/>
            <person name="Klenk H.-P."/>
            <person name="Eisen J.A."/>
        </authorList>
    </citation>
    <scope>NUCLEOTIDE SEQUENCE [LARGE SCALE GENOMIC DNA]</scope>
    <source>
        <strain evidence="2">ATCC 700848 / DSM 11109 / ASRB2</strain>
    </source>
</reference>
<sequence>MAFHRLSISMEDFDVKNLLRIFEQMIHNSLSILSLDSVKDNFNHFCAVTHGRLAY</sequence>
<dbReference type="AlphaFoldDB" id="F2NEL1"/>